<organism evidence="4 5">
    <name type="scientific">Entomospira entomophila</name>
    <dbReference type="NCBI Taxonomy" id="2719988"/>
    <lineage>
        <taxon>Bacteria</taxon>
        <taxon>Pseudomonadati</taxon>
        <taxon>Spirochaetota</taxon>
        <taxon>Spirochaetia</taxon>
        <taxon>Spirochaetales</taxon>
        <taxon>Spirochaetaceae</taxon>
        <taxon>Entomospira</taxon>
    </lineage>
</organism>
<evidence type="ECO:0000313" key="4">
    <source>
        <dbReference type="EMBL" id="NIZ41386.1"/>
    </source>
</evidence>
<dbReference type="InterPro" id="IPR029044">
    <property type="entry name" value="Nucleotide-diphossugar_trans"/>
</dbReference>
<sequence>MKISMIVPFYNVERYLRRCLESIVTQSYTNLEIILVNDCSSDGSLTIAREFAQRDERIQILEHTENRRQGGARNTGANVATGEYLWFIDSDDQIASRHSVMALVMAIEEYRLPDVLIFGFMVYQPQFRFVATSYLQTTRSLLTSHADLTSYFSGDRWYFTSVGEMVWNKIFQRKWFLSVGAEFIEKTVYEDNITPYWLFCAQRIVLLPEIHYHYHLRENSTTTAKAPADFVDHRLRYLHQAVEFVHQHDGLSMHQGYLWLFLLRQIFDPRLQGILLSYDRAKREIDASKLVRSFVEEVDQGEVMQALASGRCQIMAQVIDCDQVKNFFKQAQRGAYLQACGAIYGRESDLKRLFVKTCKLIMPYALVRLAQERRDRVR</sequence>
<keyword evidence="5" id="KW-1185">Reference proteome</keyword>
<evidence type="ECO:0000313" key="5">
    <source>
        <dbReference type="Proteomes" id="UP000711995"/>
    </source>
</evidence>
<dbReference type="CDD" id="cd00761">
    <property type="entry name" value="Glyco_tranf_GTA_type"/>
    <property type="match status" value="1"/>
</dbReference>
<evidence type="ECO:0000259" key="3">
    <source>
        <dbReference type="Pfam" id="PF00535"/>
    </source>
</evidence>
<dbReference type="PANTHER" id="PTHR22916:SF51">
    <property type="entry name" value="GLYCOSYLTRANSFERASE EPSH-RELATED"/>
    <property type="match status" value="1"/>
</dbReference>
<dbReference type="AlphaFoldDB" id="A0A968KUE4"/>
<dbReference type="Proteomes" id="UP000711995">
    <property type="component" value="Unassembled WGS sequence"/>
</dbReference>
<keyword evidence="2" id="KW-0808">Transferase</keyword>
<dbReference type="EMBL" id="JAATLJ010000003">
    <property type="protein sequence ID" value="NIZ41386.1"/>
    <property type="molecule type" value="Genomic_DNA"/>
</dbReference>
<evidence type="ECO:0000256" key="1">
    <source>
        <dbReference type="ARBA" id="ARBA00022676"/>
    </source>
</evidence>
<comment type="caution">
    <text evidence="4">The sequence shown here is derived from an EMBL/GenBank/DDBJ whole genome shotgun (WGS) entry which is preliminary data.</text>
</comment>
<protein>
    <submittedName>
        <fullName evidence="4">Glycosyltransferase family 2 protein</fullName>
    </submittedName>
</protein>
<name>A0A968KUE4_9SPIO</name>
<keyword evidence="1" id="KW-0328">Glycosyltransferase</keyword>
<evidence type="ECO:0000256" key="2">
    <source>
        <dbReference type="ARBA" id="ARBA00022679"/>
    </source>
</evidence>
<dbReference type="GO" id="GO:0016758">
    <property type="term" value="F:hexosyltransferase activity"/>
    <property type="evidence" value="ECO:0007669"/>
    <property type="project" value="UniProtKB-ARBA"/>
</dbReference>
<reference evidence="4 5" key="1">
    <citation type="submission" date="2020-03" db="EMBL/GenBank/DDBJ databases">
        <title>Spirochaetal bacteria isolated from arthropods constitute a novel genus Entomospira genus novum within the order Spirochaetales.</title>
        <authorList>
            <person name="Grana-Miraglia L."/>
            <person name="Sikutova S."/>
            <person name="Fingerle V."/>
            <person name="Sing A."/>
            <person name="Castillo-Ramirez S."/>
            <person name="Margos G."/>
            <person name="Rudolf I."/>
        </authorList>
    </citation>
    <scope>NUCLEOTIDE SEQUENCE [LARGE SCALE GENOMIC DNA]</scope>
    <source>
        <strain evidence="4 5">BR193</strain>
    </source>
</reference>
<dbReference type="InterPro" id="IPR001173">
    <property type="entry name" value="Glyco_trans_2-like"/>
</dbReference>
<gene>
    <name evidence="4" type="ORF">HCT14_07690</name>
</gene>
<dbReference type="RefSeq" id="WP_167701008.1">
    <property type="nucleotide sequence ID" value="NZ_CP118176.1"/>
</dbReference>
<proteinExistence type="predicted"/>
<feature type="domain" description="Glycosyltransferase 2-like" evidence="3">
    <location>
        <begin position="4"/>
        <end position="129"/>
    </location>
</feature>
<dbReference type="PANTHER" id="PTHR22916">
    <property type="entry name" value="GLYCOSYLTRANSFERASE"/>
    <property type="match status" value="1"/>
</dbReference>
<accession>A0A968KUE4</accession>
<dbReference type="Pfam" id="PF00535">
    <property type="entry name" value="Glycos_transf_2"/>
    <property type="match status" value="1"/>
</dbReference>
<dbReference type="SUPFAM" id="SSF53448">
    <property type="entry name" value="Nucleotide-diphospho-sugar transferases"/>
    <property type="match status" value="1"/>
</dbReference>
<dbReference type="Gene3D" id="3.90.550.10">
    <property type="entry name" value="Spore Coat Polysaccharide Biosynthesis Protein SpsA, Chain A"/>
    <property type="match status" value="1"/>
</dbReference>